<evidence type="ECO:0000313" key="8">
    <source>
        <dbReference type="Proteomes" id="UP000823941"/>
    </source>
</evidence>
<feature type="transmembrane region" description="Helical" evidence="6">
    <location>
        <begin position="456"/>
        <end position="473"/>
    </location>
</feature>
<dbReference type="Gene3D" id="1.20.1250.20">
    <property type="entry name" value="MFS general substrate transporter like domains"/>
    <property type="match status" value="1"/>
</dbReference>
<feature type="transmembrane region" description="Helical" evidence="6">
    <location>
        <begin position="432"/>
        <end position="450"/>
    </location>
</feature>
<keyword evidence="4 6" id="KW-1133">Transmembrane helix</keyword>
<dbReference type="InterPro" id="IPR051951">
    <property type="entry name" value="UNC-93_regulatory"/>
</dbReference>
<evidence type="ECO:0000256" key="5">
    <source>
        <dbReference type="ARBA" id="ARBA00023136"/>
    </source>
</evidence>
<dbReference type="PANTHER" id="PTHR19444:SF50">
    <property type="match status" value="1"/>
</dbReference>
<feature type="transmembrane region" description="Helical" evidence="6">
    <location>
        <begin position="397"/>
        <end position="420"/>
    </location>
</feature>
<evidence type="ECO:0000256" key="4">
    <source>
        <dbReference type="ARBA" id="ARBA00022989"/>
    </source>
</evidence>
<comment type="similarity">
    <text evidence="2">Belongs to the unc-93 family.</text>
</comment>
<evidence type="ECO:0000256" key="6">
    <source>
        <dbReference type="SAM" id="Phobius"/>
    </source>
</evidence>
<dbReference type="InterPro" id="IPR036259">
    <property type="entry name" value="MFS_trans_sf"/>
</dbReference>
<feature type="transmembrane region" description="Helical" evidence="6">
    <location>
        <begin position="69"/>
        <end position="89"/>
    </location>
</feature>
<proteinExistence type="inferred from homology"/>
<evidence type="ECO:0000256" key="2">
    <source>
        <dbReference type="ARBA" id="ARBA00009172"/>
    </source>
</evidence>
<name>A0ABQ7QTU1_PLUXY</name>
<comment type="subcellular location">
    <subcellularLocation>
        <location evidence="1">Membrane</location>
        <topology evidence="1">Multi-pass membrane protein</topology>
    </subcellularLocation>
</comment>
<keyword evidence="8" id="KW-1185">Reference proteome</keyword>
<dbReference type="InterPro" id="IPR010291">
    <property type="entry name" value="Ion_channel_UNC-93"/>
</dbReference>
<reference evidence="7 8" key="1">
    <citation type="submission" date="2021-06" db="EMBL/GenBank/DDBJ databases">
        <title>A haploid diamondback moth (Plutella xylostella L.) genome assembly resolves 31 chromosomes and identifies a diamide resistance mutation.</title>
        <authorList>
            <person name="Ward C.M."/>
            <person name="Perry K.D."/>
            <person name="Baker G."/>
            <person name="Powis K."/>
            <person name="Heckel D.G."/>
            <person name="Baxter S.W."/>
        </authorList>
    </citation>
    <scope>NUCLEOTIDE SEQUENCE [LARGE SCALE GENOMIC DNA]</scope>
    <source>
        <strain evidence="7 8">LV</strain>
        <tissue evidence="7">Single pupa</tissue>
    </source>
</reference>
<organism evidence="7 8">
    <name type="scientific">Plutella xylostella</name>
    <name type="common">Diamondback moth</name>
    <name type="synonym">Plutella maculipennis</name>
    <dbReference type="NCBI Taxonomy" id="51655"/>
    <lineage>
        <taxon>Eukaryota</taxon>
        <taxon>Metazoa</taxon>
        <taxon>Ecdysozoa</taxon>
        <taxon>Arthropoda</taxon>
        <taxon>Hexapoda</taxon>
        <taxon>Insecta</taxon>
        <taxon>Pterygota</taxon>
        <taxon>Neoptera</taxon>
        <taxon>Endopterygota</taxon>
        <taxon>Lepidoptera</taxon>
        <taxon>Glossata</taxon>
        <taxon>Ditrysia</taxon>
        <taxon>Yponomeutoidea</taxon>
        <taxon>Plutellidae</taxon>
        <taxon>Plutella</taxon>
    </lineage>
</organism>
<dbReference type="PANTHER" id="PTHR19444">
    <property type="entry name" value="UNC-93 RELATED"/>
    <property type="match status" value="1"/>
</dbReference>
<dbReference type="EMBL" id="JAHIBW010000008">
    <property type="protein sequence ID" value="KAG7308471.1"/>
    <property type="molecule type" value="Genomic_DNA"/>
</dbReference>
<evidence type="ECO:0008006" key="9">
    <source>
        <dbReference type="Google" id="ProtNLM"/>
    </source>
</evidence>
<protein>
    <recommendedName>
        <fullName evidence="9">UNC93-like protein</fullName>
    </recommendedName>
</protein>
<accession>A0ABQ7QTU1</accession>
<feature type="transmembrane region" description="Helical" evidence="6">
    <location>
        <begin position="264"/>
        <end position="282"/>
    </location>
</feature>
<sequence>MAAASDAQELPRWRIMKNIVVISLAFMLQFTAFSSSINAEGGLGTAALAAIYAGLITSNVFLPALVIKWLGCKWSICISFVTYMPYIAAQLYPRFWTLIPAALLVGFGGGPLWCAKCTYLSVSAETQGKTCKVPVDALLTRFLGVFFMIFQLNQVWGNVISSLVLTSGNNTAAVTAISDELIPSVCGARFLPSADAGAALQPQPSDKIQMMILIYLACMAAASILVAVGVDSIKKTEKQRSTSSPGSTALLAVTLKLLVEPNQLLLVVINIFIGLQQAFFGADFTARFASSPAASTALLAVTLKLLVEPNQLLLVVINIFIGLQQSFVSCAVGTGTVGFVMMAYGIANALGCVVTGYLAKITGRTPVICVALLSHTGLFLTLLLWRPQAHQSHLMYVIAVVWGLADSIWMVQINAYYGVLFPGRQEAAFANFRLWESVGYIIAYLISPHFRTSTKTYILFVLMFIGTFCYFIVEYKEFKIRKKLDKAKAASDNKGCDNIAFSNID</sequence>
<dbReference type="Proteomes" id="UP000823941">
    <property type="component" value="Chromosome 8"/>
</dbReference>
<feature type="transmembrane region" description="Helical" evidence="6">
    <location>
        <begin position="135"/>
        <end position="156"/>
    </location>
</feature>
<evidence type="ECO:0000313" key="7">
    <source>
        <dbReference type="EMBL" id="KAG7308471.1"/>
    </source>
</evidence>
<evidence type="ECO:0000256" key="1">
    <source>
        <dbReference type="ARBA" id="ARBA00004141"/>
    </source>
</evidence>
<feature type="transmembrane region" description="Helical" evidence="6">
    <location>
        <begin position="19"/>
        <end position="37"/>
    </location>
</feature>
<feature type="transmembrane region" description="Helical" evidence="6">
    <location>
        <begin position="341"/>
        <end position="359"/>
    </location>
</feature>
<comment type="caution">
    <text evidence="7">The sequence shown here is derived from an EMBL/GenBank/DDBJ whole genome shotgun (WGS) entry which is preliminary data.</text>
</comment>
<dbReference type="SUPFAM" id="SSF103473">
    <property type="entry name" value="MFS general substrate transporter"/>
    <property type="match status" value="1"/>
</dbReference>
<feature type="transmembrane region" description="Helical" evidence="6">
    <location>
        <begin position="95"/>
        <end position="114"/>
    </location>
</feature>
<gene>
    <name evidence="7" type="ORF">JYU34_005681</name>
</gene>
<keyword evidence="3 6" id="KW-0812">Transmembrane</keyword>
<feature type="transmembrane region" description="Helical" evidence="6">
    <location>
        <begin position="366"/>
        <end position="385"/>
    </location>
</feature>
<feature type="transmembrane region" description="Helical" evidence="6">
    <location>
        <begin position="43"/>
        <end position="62"/>
    </location>
</feature>
<keyword evidence="5 6" id="KW-0472">Membrane</keyword>
<evidence type="ECO:0000256" key="3">
    <source>
        <dbReference type="ARBA" id="ARBA00022692"/>
    </source>
</evidence>
<dbReference type="Pfam" id="PF05978">
    <property type="entry name" value="UNC-93"/>
    <property type="match status" value="2"/>
</dbReference>
<feature type="transmembrane region" description="Helical" evidence="6">
    <location>
        <begin position="208"/>
        <end position="230"/>
    </location>
</feature>